<dbReference type="OrthoDB" id="3532123at2"/>
<dbReference type="RefSeq" id="WP_096196586.1">
    <property type="nucleotide sequence ID" value="NZ_NRGR01000006.1"/>
</dbReference>
<feature type="transmembrane region" description="Helical" evidence="2">
    <location>
        <begin position="261"/>
        <end position="284"/>
    </location>
</feature>
<evidence type="ECO:0000313" key="3">
    <source>
        <dbReference type="EMBL" id="PCC40485.1"/>
    </source>
</evidence>
<feature type="transmembrane region" description="Helical" evidence="2">
    <location>
        <begin position="221"/>
        <end position="241"/>
    </location>
</feature>
<gene>
    <name evidence="3" type="ORF">CIK66_03655</name>
</gene>
<sequence>MSILVLFAAPCLAGLVLVIVGVLVFTGVLGVERTGLHVGAQVARCVGSLLGVVVGTGFLVLGVGGQSSPGPLGYGAIATLGPGIGAAVLVLAITIGERTFSAPHVNVRSASLVRRTTGTVVPRSALLIGIASLVMLAILSLLGTALSDGGRAYTAVRHLPTGEVTRSGATPFPGHHYTLPMWGGILVLLLCSALAIRAILLRRPSDDTRDILLRRRSSTSVIGAVVLATAASMLPVASLIIARLLTSDGLARTTTTEQACIAVAAIGVVTGLVALPVGFVMVVFPEVLARYSSVPSARTPEPSAPSATSTPARGGH</sequence>
<feature type="region of interest" description="Disordered" evidence="1">
    <location>
        <begin position="295"/>
        <end position="316"/>
    </location>
</feature>
<evidence type="ECO:0000256" key="1">
    <source>
        <dbReference type="SAM" id="MobiDB-lite"/>
    </source>
</evidence>
<reference evidence="3 4" key="1">
    <citation type="journal article" date="2017" name="Elife">
        <title>Extensive horizontal gene transfer in cheese-associated bacteria.</title>
        <authorList>
            <person name="Bonham K.S."/>
            <person name="Wolfe B.E."/>
            <person name="Dutton R.J."/>
        </authorList>
    </citation>
    <scope>NUCLEOTIDE SEQUENCE [LARGE SCALE GENOMIC DNA]</scope>
    <source>
        <strain evidence="3 4">341_9</strain>
    </source>
</reference>
<name>A0A2A3YN17_9MICO</name>
<keyword evidence="2" id="KW-1133">Transmembrane helix</keyword>
<keyword evidence="2" id="KW-0812">Transmembrane</keyword>
<feature type="transmembrane region" description="Helical" evidence="2">
    <location>
        <begin position="181"/>
        <end position="200"/>
    </location>
</feature>
<dbReference type="EMBL" id="NRGR01000006">
    <property type="protein sequence ID" value="PCC40485.1"/>
    <property type="molecule type" value="Genomic_DNA"/>
</dbReference>
<feature type="transmembrane region" description="Helical" evidence="2">
    <location>
        <begin position="6"/>
        <end position="30"/>
    </location>
</feature>
<proteinExistence type="predicted"/>
<feature type="transmembrane region" description="Helical" evidence="2">
    <location>
        <begin position="124"/>
        <end position="146"/>
    </location>
</feature>
<organism evidence="3 4">
    <name type="scientific">Brachybacterium alimentarium</name>
    <dbReference type="NCBI Taxonomy" id="47845"/>
    <lineage>
        <taxon>Bacteria</taxon>
        <taxon>Bacillati</taxon>
        <taxon>Actinomycetota</taxon>
        <taxon>Actinomycetes</taxon>
        <taxon>Micrococcales</taxon>
        <taxon>Dermabacteraceae</taxon>
        <taxon>Brachybacterium</taxon>
    </lineage>
</organism>
<evidence type="ECO:0000313" key="4">
    <source>
        <dbReference type="Proteomes" id="UP000218598"/>
    </source>
</evidence>
<keyword evidence="2" id="KW-0472">Membrane</keyword>
<evidence type="ECO:0000256" key="2">
    <source>
        <dbReference type="SAM" id="Phobius"/>
    </source>
</evidence>
<dbReference type="AlphaFoldDB" id="A0A2A3YN17"/>
<feature type="transmembrane region" description="Helical" evidence="2">
    <location>
        <begin position="42"/>
        <end position="61"/>
    </location>
</feature>
<keyword evidence="4" id="KW-1185">Reference proteome</keyword>
<comment type="caution">
    <text evidence="3">The sequence shown here is derived from an EMBL/GenBank/DDBJ whole genome shotgun (WGS) entry which is preliminary data.</text>
</comment>
<protein>
    <submittedName>
        <fullName evidence="3">Uncharacterized protein</fullName>
    </submittedName>
</protein>
<accession>A0A2A3YN17</accession>
<dbReference type="Proteomes" id="UP000218598">
    <property type="component" value="Unassembled WGS sequence"/>
</dbReference>
<feature type="transmembrane region" description="Helical" evidence="2">
    <location>
        <begin position="73"/>
        <end position="95"/>
    </location>
</feature>